<gene>
    <name evidence="2" type="ORF">D5R40_31645</name>
</gene>
<feature type="domain" description="Peptidase M61 catalytic" evidence="1">
    <location>
        <begin position="4"/>
        <end position="41"/>
    </location>
</feature>
<dbReference type="AlphaFoldDB" id="A0A3N6NS67"/>
<proteinExistence type="predicted"/>
<dbReference type="OrthoDB" id="9778516at2"/>
<protein>
    <recommendedName>
        <fullName evidence="1">Peptidase M61 catalytic domain-containing protein</fullName>
    </recommendedName>
</protein>
<dbReference type="RefSeq" id="WP_124155715.1">
    <property type="nucleotide sequence ID" value="NZ_CAWOLW010000332.1"/>
</dbReference>
<name>A0A3N6NS67_9CYAN</name>
<reference evidence="2 3" key="1">
    <citation type="journal article" date="2018" name="ACS Chem. Biol.">
        <title>Ketoreductase domain dysfunction expands chemodiversity: malyngamide biosynthesis in the cyanobacterium Okeania hirsuta.</title>
        <authorList>
            <person name="Moss N.A."/>
            <person name="Leao T."/>
            <person name="Rankin M."/>
            <person name="McCullough T.M."/>
            <person name="Qu P."/>
            <person name="Korobeynikov A."/>
            <person name="Smith J.L."/>
            <person name="Gerwick L."/>
            <person name="Gerwick W.H."/>
        </authorList>
    </citation>
    <scope>NUCLEOTIDE SEQUENCE [LARGE SCALE GENOMIC DNA]</scope>
    <source>
        <strain evidence="2 3">PAB10Feb10-1</strain>
    </source>
</reference>
<evidence type="ECO:0000259" key="1">
    <source>
        <dbReference type="Pfam" id="PF05299"/>
    </source>
</evidence>
<keyword evidence="3" id="KW-1185">Reference proteome</keyword>
<dbReference type="Gene3D" id="1.10.390.10">
    <property type="entry name" value="Neutral Protease Domain 2"/>
    <property type="match status" value="1"/>
</dbReference>
<dbReference type="Pfam" id="PF05299">
    <property type="entry name" value="Peptidase_M61"/>
    <property type="match status" value="1"/>
</dbReference>
<accession>A0A3N6NS67</accession>
<organism evidence="2 3">
    <name type="scientific">Okeania hirsuta</name>
    <dbReference type="NCBI Taxonomy" id="1458930"/>
    <lineage>
        <taxon>Bacteria</taxon>
        <taxon>Bacillati</taxon>
        <taxon>Cyanobacteriota</taxon>
        <taxon>Cyanophyceae</taxon>
        <taxon>Oscillatoriophycideae</taxon>
        <taxon>Oscillatoriales</taxon>
        <taxon>Microcoleaceae</taxon>
        <taxon>Okeania</taxon>
    </lineage>
</organism>
<dbReference type="InterPro" id="IPR027268">
    <property type="entry name" value="Peptidase_M4/M1_CTD_sf"/>
</dbReference>
<sequence>MCGELWFASCFTSYYDDLILCRAGILNTDQYVRGLTGTLTMSTILPEDSIEIRSR</sequence>
<dbReference type="EMBL" id="RCBY01000398">
    <property type="protein sequence ID" value="RQH21116.1"/>
    <property type="molecule type" value="Genomic_DNA"/>
</dbReference>
<evidence type="ECO:0000313" key="3">
    <source>
        <dbReference type="Proteomes" id="UP000269154"/>
    </source>
</evidence>
<comment type="caution">
    <text evidence="2">The sequence shown here is derived from an EMBL/GenBank/DDBJ whole genome shotgun (WGS) entry which is preliminary data.</text>
</comment>
<dbReference type="Proteomes" id="UP000269154">
    <property type="component" value="Unassembled WGS sequence"/>
</dbReference>
<dbReference type="InterPro" id="IPR007963">
    <property type="entry name" value="Peptidase_M61_catalytic"/>
</dbReference>
<evidence type="ECO:0000313" key="2">
    <source>
        <dbReference type="EMBL" id="RQH21116.1"/>
    </source>
</evidence>